<feature type="domain" description="BioF2-like acetyltransferase" evidence="1">
    <location>
        <begin position="187"/>
        <end position="325"/>
    </location>
</feature>
<evidence type="ECO:0000313" key="2">
    <source>
        <dbReference type="EMBL" id="MBS9524260.1"/>
    </source>
</evidence>
<proteinExistence type="predicted"/>
<dbReference type="Proteomes" id="UP001319104">
    <property type="component" value="Unassembled WGS sequence"/>
</dbReference>
<accession>A0AAP2CI54</accession>
<reference evidence="2 3" key="1">
    <citation type="submission" date="2021-05" db="EMBL/GenBank/DDBJ databases">
        <authorList>
            <person name="Zhang Z.D."/>
            <person name="Osman G."/>
        </authorList>
    </citation>
    <scope>NUCLEOTIDE SEQUENCE [LARGE SCALE GENOMIC DNA]</scope>
    <source>
        <strain evidence="2 3">KCTC 32217</strain>
    </source>
</reference>
<gene>
    <name evidence="2" type="ORF">KI659_09560</name>
</gene>
<dbReference type="Pfam" id="PF13480">
    <property type="entry name" value="Acetyltransf_6"/>
    <property type="match status" value="1"/>
</dbReference>
<evidence type="ECO:0000259" key="1">
    <source>
        <dbReference type="Pfam" id="PF13480"/>
    </source>
</evidence>
<dbReference type="AlphaFoldDB" id="A0AAP2CI54"/>
<dbReference type="InterPro" id="IPR038740">
    <property type="entry name" value="BioF2-like_GNAT_dom"/>
</dbReference>
<comment type="caution">
    <text evidence="2">The sequence shown here is derived from an EMBL/GenBank/DDBJ whole genome shotgun (WGS) entry which is preliminary data.</text>
</comment>
<dbReference type="EMBL" id="JAHCMY010000004">
    <property type="protein sequence ID" value="MBS9524260.1"/>
    <property type="molecule type" value="Genomic_DNA"/>
</dbReference>
<dbReference type="InterPro" id="IPR016181">
    <property type="entry name" value="Acyl_CoA_acyltransferase"/>
</dbReference>
<keyword evidence="2" id="KW-0808">Transferase</keyword>
<dbReference type="RefSeq" id="WP_213945120.1">
    <property type="nucleotide sequence ID" value="NZ_JAHCMY010000004.1"/>
</dbReference>
<organism evidence="2 3">
    <name type="scientific">Litoribacter ruber</name>
    <dbReference type="NCBI Taxonomy" id="702568"/>
    <lineage>
        <taxon>Bacteria</taxon>
        <taxon>Pseudomonadati</taxon>
        <taxon>Bacteroidota</taxon>
        <taxon>Cytophagia</taxon>
        <taxon>Cytophagales</taxon>
        <taxon>Cyclobacteriaceae</taxon>
        <taxon>Litoribacter</taxon>
    </lineage>
</organism>
<protein>
    <submittedName>
        <fullName evidence="2">GNAT family N-acetyltransferase</fullName>
        <ecNumber evidence="2">2.3.1.-</ecNumber>
    </submittedName>
</protein>
<keyword evidence="2" id="KW-0012">Acyltransferase</keyword>
<dbReference type="GO" id="GO:0016746">
    <property type="term" value="F:acyltransferase activity"/>
    <property type="evidence" value="ECO:0007669"/>
    <property type="project" value="UniProtKB-KW"/>
</dbReference>
<dbReference type="SUPFAM" id="SSF55729">
    <property type="entry name" value="Acyl-CoA N-acyltransferases (Nat)"/>
    <property type="match status" value="1"/>
</dbReference>
<keyword evidence="3" id="KW-1185">Reference proteome</keyword>
<name>A0AAP2CI54_9BACT</name>
<dbReference type="EC" id="2.3.1.-" evidence="2"/>
<sequence>MEVMEVSTETTSSERTIDIVVGNEALNLLENKQFCEQWDSLYESCTWATVFQSRQFVTSNYTLTHQKYTPVIVKMEHNGKLTGLLTLAINPPGRKKSKKNSYLVGAGHGEADYHAWLTSREDSTYFVGTSFRKLLKMFPGQYISLRHLNPDVPTDWVEKDPEIGKLCVFQPFNRALVDLDNYQISKRDRKRINRMNRIGQFEEVKDLTVFESIIDDLGAKYDFRQAAMFNQFPFSESPTNRKFLLDLFKRGVIRVTIFRTKDDIIAGIASVHGKERAILGGINFHLPSYSYYSPGYIQFLLLFDHLSKEKNHKYFDLTPGDDPYKMRLASKVETVYKLSVTPDPIFRADKQFKIKLYDWILSKGHNPYTIKLQIDREKYIMKEKGMKTYLTQLIKSKIKKPVIDSYNLSLNGQVPESASLVLKRNNLKDLLDYQFDGTKATRWEFYSDGMRKMEANEECFTWAKDEVLLASVWFKKEKREQTEEEFVLVYDFYFDKEAQGSEKEFFESVLKRLKEEGIENVQVKLGPDDKNLYSLVKSYQH</sequence>
<evidence type="ECO:0000313" key="3">
    <source>
        <dbReference type="Proteomes" id="UP001319104"/>
    </source>
</evidence>